<dbReference type="InterPro" id="IPR011707">
    <property type="entry name" value="Cu-oxidase-like_N"/>
</dbReference>
<dbReference type="InterPro" id="IPR008972">
    <property type="entry name" value="Cupredoxin"/>
</dbReference>
<dbReference type="GO" id="GO:0005615">
    <property type="term" value="C:extracellular space"/>
    <property type="evidence" value="ECO:0007669"/>
    <property type="project" value="UniProtKB-ARBA"/>
</dbReference>
<feature type="domain" description="Plastocyanin-like" evidence="29">
    <location>
        <begin position="95"/>
        <end position="204"/>
    </location>
</feature>
<comment type="function">
    <text evidence="20">Multifunctional blue, copper-binding (6-7 atoms per molecule) glycoprotein. It has ferroxidase activity oxidizing Fe(2+) to Fe(3+) without releasing radical oxygen species. It is involved in iron transport across the cell membrane. Copper ions provide a large number of enzymatic activites. Oxidizes highly toxic ferrous ions to the ferric state for further incorporation onto apo-transferrins, catalyzes Cu(+) oxidation and promotes the oxidation of biogenic amines such as norepinephrin and serotonin. Provides Cu(2+) ions for the ascorbate-mediated deaminase degradation of the heparan sulfate chains of GPC1. Has glutathione peroxidase-like activity, can remove both hydrogen peroxide and lipid hydroperoxide in the presence of thiols. Also shows NO-oxidase and NO2 synthase activities that determine endocrine NO homeostasis.</text>
</comment>
<evidence type="ECO:0000256" key="1">
    <source>
        <dbReference type="ARBA" id="ARBA00001973"/>
    </source>
</evidence>
<evidence type="ECO:0000313" key="30">
    <source>
        <dbReference type="EMBL" id="KAJ1088332.1"/>
    </source>
</evidence>
<sequence length="1071" mass="121391">MTRLLATCLLLLPWICQAWAKERVYFVGIKEVVWDYCPTERNIISGKPISEDEHANVFLQRGPDRIGRLYKKAVYKSYTDASYSKEIKKPAWLGFLGPVLKGEVGDTIVVHLKNFATRNYSMHPHGVKYTKENEGALYPDNTTNLMKEDEMVAPGEVYTYTWDVAGEHGPGIADQDCVTRVYHSHIDAPREISSGLIGPLIICKQGTLGENKEQPPNTEFVLMFSVVDENLSWYVDENIATYCSGKVDKENEDFQESNKMHSINGYMYGNLPGLTMNSGTTVKWHLFGMGNEVDIHSAYFLGQTLIDRSHRVDTIHLFPATLEEAVMKATTPGKWLLSCQVNDHMEAGMQAIYEVNPCTSCVQEHKSAHPIRRYNIAAEEIIWNYGPSGIDQFTGKPLDHPESESAVFFERSENRIGGSYKKAVYREYTDETFRKHKERTPEEEHLGILGPVIEAEVGDVLIVTFKNKASHPFSIQAHGVSYSKNSEGALYNTEIKAEGVHANPAPGAHVNPGNSFTYVWNIPEDVGPTSEDGDCLTWLYYSAVDPIKDTNSGLVGPLIVCKKGTMKDKRSKRHKNFALLATVFDENLSWYLDDNIGMFAKRNVTDKEDPDFQESNMMHSINGYMYGNQPGLNMCEGDSVTWHFIAIGNEVDMHGISFSGNTISSKGTHRNTVSLFPHSSLTVTMVPDSEGVFDVECLTTDHFTGGMKQHYRVRNCHWSLPEIYLHTKTFYIAAEEIEWDYSPSRTWEHERHQIHEESPGDVFLNKGDRFIGSKYMKAVYREYTDRSFKTRKERKAEEEHLGILGPLIRAKVGEKIIIIFKNNASRPYSIHARGVKTDSSTVKETMPGEVKTYIWKIPERSGPGKGESDCVTWPYLSMVDQVKDTYSGLVGPLVVCRKRLSNFFGKCKVNHFALLFMIFDENNSWYLDENIQTFSANPELVNKEDEEFQESNKMHGINGRVYGNLHGLNMYVGDVVNWHLIGLGNEVDLHTVHFHAHSFEYKTTGAHRSDVFNIFPGSYQTLEMKAVYSGTWLLHCHVNDHISAGMETTYSVLEKEEKPSILQRIVTHLSN</sequence>
<dbReference type="InterPro" id="IPR002355">
    <property type="entry name" value="Cu_oxidase_Cu_BS"/>
</dbReference>
<dbReference type="Proteomes" id="UP001066276">
    <property type="component" value="Chromosome 11"/>
</dbReference>
<dbReference type="Pfam" id="PF07731">
    <property type="entry name" value="Cu-oxidase_2"/>
    <property type="match status" value="1"/>
</dbReference>
<accession>A0AAV7L9X7</accession>
<dbReference type="EC" id="1.16.3.4" evidence="15"/>
<evidence type="ECO:0000256" key="8">
    <source>
        <dbReference type="ARBA" id="ARBA00022729"/>
    </source>
</evidence>
<comment type="caution">
    <text evidence="30">The sequence shown here is derived from an EMBL/GenBank/DDBJ whole genome shotgun (WGS) entry which is preliminary data.</text>
</comment>
<evidence type="ECO:0000256" key="26">
    <source>
        <dbReference type="ARBA" id="ARBA00082571"/>
    </source>
</evidence>
<dbReference type="PROSITE" id="PS00080">
    <property type="entry name" value="MULTICOPPER_OXIDASE2"/>
    <property type="match status" value="1"/>
</dbReference>
<dbReference type="PROSITE" id="PS00079">
    <property type="entry name" value="MULTICOPPER_OXIDASE1"/>
    <property type="match status" value="2"/>
</dbReference>
<name>A0AAV7L9X7_PLEWA</name>
<dbReference type="FunFam" id="2.60.40.420:FF:000033">
    <property type="entry name" value="Ceruloplasmin"/>
    <property type="match status" value="1"/>
</dbReference>
<evidence type="ECO:0000256" key="15">
    <source>
        <dbReference type="ARBA" id="ARBA00038978"/>
    </source>
</evidence>
<comment type="similarity">
    <text evidence="3">Belongs to the multicopper oxidase family.</text>
</comment>
<proteinExistence type="inferred from homology"/>
<comment type="subunit">
    <text evidence="21">Found in a complex with MPO and LTF; interacts directly with MPO and LTF, which allows Fe(3+) incorporation into LTF, activation of CP ferroxidase activity and protection of CP antioxidant properties by MPO.</text>
</comment>
<keyword evidence="11" id="KW-1015">Disulfide bond</keyword>
<dbReference type="FunFam" id="2.60.40.420:FF:000009">
    <property type="entry name" value="Ceruloplasmin"/>
    <property type="match status" value="1"/>
</dbReference>
<dbReference type="FunFam" id="2.60.40.420:FF:000015">
    <property type="entry name" value="Ceruloplasmin"/>
    <property type="match status" value="1"/>
</dbReference>
<keyword evidence="10" id="KW-0560">Oxidoreductase</keyword>
<evidence type="ECO:0000256" key="9">
    <source>
        <dbReference type="ARBA" id="ARBA00022737"/>
    </source>
</evidence>
<dbReference type="EC" id="1.11.1.27" evidence="13"/>
<comment type="catalytic activity">
    <reaction evidence="14">
        <text>2 glutathione + H2O2 = glutathione disulfide + 2 H2O</text>
        <dbReference type="Rhea" id="RHEA:16833"/>
        <dbReference type="ChEBI" id="CHEBI:15377"/>
        <dbReference type="ChEBI" id="CHEBI:16240"/>
        <dbReference type="ChEBI" id="CHEBI:57925"/>
        <dbReference type="ChEBI" id="CHEBI:58297"/>
        <dbReference type="EC" id="1.11.1.9"/>
    </reaction>
    <physiologicalReaction direction="left-to-right" evidence="14">
        <dbReference type="Rhea" id="RHEA:16834"/>
    </physiologicalReaction>
</comment>
<evidence type="ECO:0000256" key="18">
    <source>
        <dbReference type="ARBA" id="ARBA00050279"/>
    </source>
</evidence>
<keyword evidence="8 27" id="KW-0732">Signal</keyword>
<feature type="domain" description="Plastocyanin-like" evidence="29">
    <location>
        <begin position="803"/>
        <end position="862"/>
    </location>
</feature>
<evidence type="ECO:0000256" key="14">
    <source>
        <dbReference type="ARBA" id="ARBA00036108"/>
    </source>
</evidence>
<protein>
    <recommendedName>
        <fullName evidence="22">Ceruloplasmin</fullName>
        <ecNumber evidence="13">1.11.1.27</ecNumber>
        <ecNumber evidence="4">1.11.1.9</ecNumber>
        <ecNumber evidence="5">1.16.3.1</ecNumber>
        <ecNumber evidence="15">1.16.3.4</ecNumber>
    </recommendedName>
    <alternativeName>
        <fullName evidence="26">Cuproxidase ceruloplasmin</fullName>
    </alternativeName>
    <alternativeName>
        <fullName evidence="25">Ferroxidase ceruloplasmin</fullName>
    </alternativeName>
    <alternativeName>
        <fullName evidence="23">Glutathione peroxidase ceruloplasmin</fullName>
    </alternativeName>
    <alternativeName>
        <fullName evidence="24">Glutathione-dependent peroxiredoxin ceruloplasmin</fullName>
    </alternativeName>
</protein>
<dbReference type="CDD" id="cd04225">
    <property type="entry name" value="CuRO_5_ceruloplasmin"/>
    <property type="match status" value="1"/>
</dbReference>
<comment type="catalytic activity">
    <reaction evidence="18">
        <text>4 nitric oxide + O2 + 2 H2O = 4 nitrite + 4 H(+)</text>
        <dbReference type="Rhea" id="RHEA:78539"/>
        <dbReference type="ChEBI" id="CHEBI:15377"/>
        <dbReference type="ChEBI" id="CHEBI:15378"/>
        <dbReference type="ChEBI" id="CHEBI:15379"/>
        <dbReference type="ChEBI" id="CHEBI:16301"/>
        <dbReference type="ChEBI" id="CHEBI:16480"/>
    </reaction>
    <physiologicalReaction direction="left-to-right" evidence="18">
        <dbReference type="Rhea" id="RHEA:78540"/>
    </physiologicalReaction>
</comment>
<evidence type="ECO:0000256" key="16">
    <source>
        <dbReference type="ARBA" id="ARBA00048092"/>
    </source>
</evidence>
<dbReference type="FunFam" id="2.60.40.420:FF:000028">
    <property type="entry name" value="Ceruloplasmin"/>
    <property type="match status" value="1"/>
</dbReference>
<dbReference type="PANTHER" id="PTHR11709">
    <property type="entry name" value="MULTI-COPPER OXIDASE"/>
    <property type="match status" value="1"/>
</dbReference>
<dbReference type="GO" id="GO:0006826">
    <property type="term" value="P:iron ion transport"/>
    <property type="evidence" value="ECO:0007669"/>
    <property type="project" value="TreeGrafter"/>
</dbReference>
<comment type="cofactor">
    <cofactor evidence="1">
        <name>Cu(2+)</name>
        <dbReference type="ChEBI" id="CHEBI:29036"/>
    </cofactor>
</comment>
<feature type="domain" description="Plastocyanin-like" evidence="29">
    <location>
        <begin position="448"/>
        <end position="561"/>
    </location>
</feature>
<evidence type="ECO:0000256" key="7">
    <source>
        <dbReference type="ARBA" id="ARBA00022723"/>
    </source>
</evidence>
<evidence type="ECO:0000256" key="4">
    <source>
        <dbReference type="ARBA" id="ARBA00012310"/>
    </source>
</evidence>
<dbReference type="SUPFAM" id="SSF49503">
    <property type="entry name" value="Cupredoxins"/>
    <property type="match status" value="6"/>
</dbReference>
<feature type="signal peptide" evidence="27">
    <location>
        <begin position="1"/>
        <end position="20"/>
    </location>
</feature>
<comment type="subcellular location">
    <subcellularLocation>
        <location evidence="2">Secreted</location>
    </subcellularLocation>
</comment>
<feature type="chain" id="PRO_5043989544" description="Ceruloplasmin" evidence="27">
    <location>
        <begin position="21"/>
        <end position="1071"/>
    </location>
</feature>
<evidence type="ECO:0000256" key="22">
    <source>
        <dbReference type="ARBA" id="ARBA00072777"/>
    </source>
</evidence>
<evidence type="ECO:0000256" key="17">
    <source>
        <dbReference type="ARBA" id="ARBA00050220"/>
    </source>
</evidence>
<dbReference type="GO" id="GO:0004322">
    <property type="term" value="F:ferroxidase activity"/>
    <property type="evidence" value="ECO:0007669"/>
    <property type="project" value="UniProtKB-EC"/>
</dbReference>
<evidence type="ECO:0000256" key="2">
    <source>
        <dbReference type="ARBA" id="ARBA00004613"/>
    </source>
</evidence>
<dbReference type="GO" id="GO:0004602">
    <property type="term" value="F:glutathione peroxidase activity"/>
    <property type="evidence" value="ECO:0007669"/>
    <property type="project" value="UniProtKB-EC"/>
</dbReference>
<dbReference type="AlphaFoldDB" id="A0AAV7L9X7"/>
<dbReference type="EMBL" id="JANPWB010000015">
    <property type="protein sequence ID" value="KAJ1088332.1"/>
    <property type="molecule type" value="Genomic_DNA"/>
</dbReference>
<evidence type="ECO:0000256" key="24">
    <source>
        <dbReference type="ARBA" id="ARBA00078105"/>
    </source>
</evidence>
<evidence type="ECO:0000256" key="11">
    <source>
        <dbReference type="ARBA" id="ARBA00023157"/>
    </source>
</evidence>
<keyword evidence="7" id="KW-0479">Metal-binding</keyword>
<dbReference type="Gene3D" id="2.60.40.420">
    <property type="entry name" value="Cupredoxins - blue copper proteins"/>
    <property type="match status" value="5"/>
</dbReference>
<keyword evidence="9" id="KW-0677">Repeat</keyword>
<evidence type="ECO:0000256" key="19">
    <source>
        <dbReference type="ARBA" id="ARBA00052510"/>
    </source>
</evidence>
<evidence type="ECO:0000256" key="12">
    <source>
        <dbReference type="ARBA" id="ARBA00023180"/>
    </source>
</evidence>
<evidence type="ECO:0000259" key="28">
    <source>
        <dbReference type="Pfam" id="PF07731"/>
    </source>
</evidence>
<evidence type="ECO:0000256" key="21">
    <source>
        <dbReference type="ARBA" id="ARBA00062165"/>
    </source>
</evidence>
<keyword evidence="31" id="KW-1185">Reference proteome</keyword>
<comment type="catalytic activity">
    <reaction evidence="19">
        <text>4 Fe(2+) + O2 + 4 H(+) = 4 Fe(3+) + 2 H2O</text>
        <dbReference type="Rhea" id="RHEA:11148"/>
        <dbReference type="ChEBI" id="CHEBI:15377"/>
        <dbReference type="ChEBI" id="CHEBI:15378"/>
        <dbReference type="ChEBI" id="CHEBI:15379"/>
        <dbReference type="ChEBI" id="CHEBI:29033"/>
        <dbReference type="ChEBI" id="CHEBI:29034"/>
        <dbReference type="EC" id="1.16.3.1"/>
    </reaction>
    <physiologicalReaction direction="right-to-left" evidence="19">
        <dbReference type="Rhea" id="RHEA:11150"/>
    </physiologicalReaction>
</comment>
<organism evidence="30 31">
    <name type="scientific">Pleurodeles waltl</name>
    <name type="common">Iberian ribbed newt</name>
    <dbReference type="NCBI Taxonomy" id="8319"/>
    <lineage>
        <taxon>Eukaryota</taxon>
        <taxon>Metazoa</taxon>
        <taxon>Chordata</taxon>
        <taxon>Craniata</taxon>
        <taxon>Vertebrata</taxon>
        <taxon>Euteleostomi</taxon>
        <taxon>Amphibia</taxon>
        <taxon>Batrachia</taxon>
        <taxon>Caudata</taxon>
        <taxon>Salamandroidea</taxon>
        <taxon>Salamandridae</taxon>
        <taxon>Pleurodelinae</taxon>
        <taxon>Pleurodeles</taxon>
    </lineage>
</organism>
<evidence type="ECO:0000313" key="31">
    <source>
        <dbReference type="Proteomes" id="UP001066276"/>
    </source>
</evidence>
<dbReference type="FunFam" id="2.60.40.420:FF:000037">
    <property type="entry name" value="Ceruloplasmin"/>
    <property type="match status" value="1"/>
</dbReference>
<dbReference type="InterPro" id="IPR011706">
    <property type="entry name" value="Cu-oxidase_C"/>
</dbReference>
<evidence type="ECO:0000256" key="10">
    <source>
        <dbReference type="ARBA" id="ARBA00023002"/>
    </source>
</evidence>
<evidence type="ECO:0000256" key="27">
    <source>
        <dbReference type="SAM" id="SignalP"/>
    </source>
</evidence>
<evidence type="ECO:0000256" key="5">
    <source>
        <dbReference type="ARBA" id="ARBA00013107"/>
    </source>
</evidence>
<dbReference type="GO" id="GO:0005886">
    <property type="term" value="C:plasma membrane"/>
    <property type="evidence" value="ECO:0007669"/>
    <property type="project" value="TreeGrafter"/>
</dbReference>
<evidence type="ECO:0000259" key="29">
    <source>
        <dbReference type="Pfam" id="PF07732"/>
    </source>
</evidence>
<dbReference type="InterPro" id="IPR048236">
    <property type="entry name" value="Ceruloplasmin-like_CuRO_5"/>
</dbReference>
<dbReference type="GO" id="GO:0005507">
    <property type="term" value="F:copper ion binding"/>
    <property type="evidence" value="ECO:0007669"/>
    <property type="project" value="InterPro"/>
</dbReference>
<evidence type="ECO:0000256" key="23">
    <source>
        <dbReference type="ARBA" id="ARBA00077782"/>
    </source>
</evidence>
<dbReference type="InterPro" id="IPR045087">
    <property type="entry name" value="Cu-oxidase_fam"/>
</dbReference>
<evidence type="ECO:0000256" key="6">
    <source>
        <dbReference type="ARBA" id="ARBA00022525"/>
    </source>
</evidence>
<evidence type="ECO:0000256" key="20">
    <source>
        <dbReference type="ARBA" id="ARBA00057991"/>
    </source>
</evidence>
<evidence type="ECO:0000256" key="13">
    <source>
        <dbReference type="ARBA" id="ARBA00026115"/>
    </source>
</evidence>
<dbReference type="EC" id="1.11.1.9" evidence="4"/>
<feature type="domain" description="Plastocyanin-like" evidence="28">
    <location>
        <begin position="951"/>
        <end position="1052"/>
    </location>
</feature>
<reference evidence="30" key="1">
    <citation type="journal article" date="2022" name="bioRxiv">
        <title>Sequencing and chromosome-scale assembly of the giantPleurodeles waltlgenome.</title>
        <authorList>
            <person name="Brown T."/>
            <person name="Elewa A."/>
            <person name="Iarovenko S."/>
            <person name="Subramanian E."/>
            <person name="Araus A.J."/>
            <person name="Petzold A."/>
            <person name="Susuki M."/>
            <person name="Suzuki K.-i.T."/>
            <person name="Hayashi T."/>
            <person name="Toyoda A."/>
            <person name="Oliveira C."/>
            <person name="Osipova E."/>
            <person name="Leigh N.D."/>
            <person name="Simon A."/>
            <person name="Yun M.H."/>
        </authorList>
    </citation>
    <scope>NUCLEOTIDE SEQUENCE</scope>
    <source>
        <strain evidence="30">20211129_DDA</strain>
        <tissue evidence="30">Liver</tissue>
    </source>
</reference>
<comment type="catalytic activity">
    <reaction evidence="17">
        <text>a hydroperoxide + 2 glutathione = an alcohol + glutathione disulfide + H2O</text>
        <dbReference type="Rhea" id="RHEA:62632"/>
        <dbReference type="ChEBI" id="CHEBI:15377"/>
        <dbReference type="ChEBI" id="CHEBI:30879"/>
        <dbReference type="ChEBI" id="CHEBI:35924"/>
        <dbReference type="ChEBI" id="CHEBI:57925"/>
        <dbReference type="ChEBI" id="CHEBI:58297"/>
        <dbReference type="EC" id="1.11.1.27"/>
    </reaction>
    <physiologicalReaction direction="left-to-right" evidence="17">
        <dbReference type="Rhea" id="RHEA:62633"/>
    </physiologicalReaction>
</comment>
<evidence type="ECO:0000256" key="3">
    <source>
        <dbReference type="ARBA" id="ARBA00010609"/>
    </source>
</evidence>
<keyword evidence="12" id="KW-0325">Glycoprotein</keyword>
<gene>
    <name evidence="30" type="ORF">NDU88_001490</name>
</gene>
<comment type="catalytic activity">
    <reaction evidence="16">
        <text>4 Cu(+) + O2 + 4 H(+) = 4 Cu(2+) + 2 H2O</text>
        <dbReference type="Rhea" id="RHEA:30083"/>
        <dbReference type="ChEBI" id="CHEBI:15377"/>
        <dbReference type="ChEBI" id="CHEBI:15378"/>
        <dbReference type="ChEBI" id="CHEBI:15379"/>
        <dbReference type="ChEBI" id="CHEBI:29036"/>
        <dbReference type="ChEBI" id="CHEBI:49552"/>
        <dbReference type="EC" id="1.16.3.4"/>
    </reaction>
    <physiologicalReaction direction="left-to-right" evidence="16">
        <dbReference type="Rhea" id="RHEA:30084"/>
    </physiologicalReaction>
</comment>
<evidence type="ECO:0000256" key="25">
    <source>
        <dbReference type="ARBA" id="ARBA00080685"/>
    </source>
</evidence>
<dbReference type="Pfam" id="PF07732">
    <property type="entry name" value="Cu-oxidase_3"/>
    <property type="match status" value="3"/>
</dbReference>
<dbReference type="PANTHER" id="PTHR11709:SF226">
    <property type="entry name" value="CERULOPLASMIN"/>
    <property type="match status" value="1"/>
</dbReference>
<dbReference type="InterPro" id="IPR033138">
    <property type="entry name" value="Cu_oxidase_CS"/>
</dbReference>
<dbReference type="EC" id="1.16.3.1" evidence="5"/>
<keyword evidence="6" id="KW-0964">Secreted</keyword>